<dbReference type="InterPro" id="IPR053142">
    <property type="entry name" value="PchR_regulatory_protein"/>
</dbReference>
<dbReference type="Pfam" id="PF12833">
    <property type="entry name" value="HTH_18"/>
    <property type="match status" value="1"/>
</dbReference>
<keyword evidence="3" id="KW-0804">Transcription</keyword>
<reference evidence="5 6" key="1">
    <citation type="submission" date="2019-11" db="EMBL/GenBank/DDBJ databases">
        <authorList>
            <person name="Im W.T."/>
        </authorList>
    </citation>
    <scope>NUCLEOTIDE SEQUENCE [LARGE SCALE GENOMIC DNA]</scope>
    <source>
        <strain evidence="5 6">SB-02</strain>
    </source>
</reference>
<dbReference type="PROSITE" id="PS01124">
    <property type="entry name" value="HTH_ARAC_FAMILY_2"/>
    <property type="match status" value="1"/>
</dbReference>
<proteinExistence type="predicted"/>
<evidence type="ECO:0000313" key="6">
    <source>
        <dbReference type="Proteomes" id="UP000426027"/>
    </source>
</evidence>
<dbReference type="InterPro" id="IPR018060">
    <property type="entry name" value="HTH_AraC"/>
</dbReference>
<evidence type="ECO:0000256" key="2">
    <source>
        <dbReference type="ARBA" id="ARBA00023125"/>
    </source>
</evidence>
<name>A0A6I6H4K5_9BACT</name>
<dbReference type="InterPro" id="IPR018062">
    <property type="entry name" value="HTH_AraC-typ_CS"/>
</dbReference>
<accession>A0A6I6H4K5</accession>
<dbReference type="Proteomes" id="UP000426027">
    <property type="component" value="Chromosome"/>
</dbReference>
<evidence type="ECO:0000256" key="1">
    <source>
        <dbReference type="ARBA" id="ARBA00023015"/>
    </source>
</evidence>
<dbReference type="EMBL" id="CP046566">
    <property type="protein sequence ID" value="QGW29351.1"/>
    <property type="molecule type" value="Genomic_DNA"/>
</dbReference>
<evidence type="ECO:0000256" key="3">
    <source>
        <dbReference type="ARBA" id="ARBA00023163"/>
    </source>
</evidence>
<dbReference type="Gene3D" id="1.10.10.60">
    <property type="entry name" value="Homeodomain-like"/>
    <property type="match status" value="2"/>
</dbReference>
<dbReference type="RefSeq" id="WP_157479703.1">
    <property type="nucleotide sequence ID" value="NZ_CP046566.1"/>
</dbReference>
<dbReference type="SUPFAM" id="SSF46689">
    <property type="entry name" value="Homeodomain-like"/>
    <property type="match status" value="2"/>
</dbReference>
<dbReference type="GO" id="GO:0043565">
    <property type="term" value="F:sequence-specific DNA binding"/>
    <property type="evidence" value="ECO:0007669"/>
    <property type="project" value="InterPro"/>
</dbReference>
<organism evidence="5 6">
    <name type="scientific">Phnomibacter ginsenosidimutans</name>
    <dbReference type="NCBI Taxonomy" id="2676868"/>
    <lineage>
        <taxon>Bacteria</taxon>
        <taxon>Pseudomonadati</taxon>
        <taxon>Bacteroidota</taxon>
        <taxon>Chitinophagia</taxon>
        <taxon>Chitinophagales</taxon>
        <taxon>Chitinophagaceae</taxon>
        <taxon>Phnomibacter</taxon>
    </lineage>
</organism>
<keyword evidence="6" id="KW-1185">Reference proteome</keyword>
<dbReference type="PANTHER" id="PTHR47893:SF1">
    <property type="entry name" value="REGULATORY PROTEIN PCHR"/>
    <property type="match status" value="1"/>
</dbReference>
<dbReference type="InterPro" id="IPR009057">
    <property type="entry name" value="Homeodomain-like_sf"/>
</dbReference>
<dbReference type="AlphaFoldDB" id="A0A6I6H4K5"/>
<gene>
    <name evidence="5" type="ORF">GLV81_15625</name>
</gene>
<sequence length="314" mass="35967">MQESLSILAEAVQRDLMVDQLRLVARQEKSIPNSVEYDMRRFMRMPGWQVDDIGMMEYTYVSQGSPQNALELKFCVSGKAYCDSDECEPGTTCSKTGLENCSEEVETVDIYSFRFTSTYLHQFASTKAAVSEAERYLSFEHDQTISHIIPLCNKNRMILASLFNHKYSGALENIYLNSQIQFLLVYSMDCLFGEGDRDKVYQCKFLEDERGRNAIAQAREILLQHIGDPITIKELARKVATNECYLKKGFKEMFGTTIFDFYQSQRMEHAKYLLYDKGLSVTDVSALLGYSSISHFSTAFKKHTGIKPCDLLVR</sequence>
<feature type="domain" description="HTH araC/xylS-type" evidence="4">
    <location>
        <begin position="216"/>
        <end position="314"/>
    </location>
</feature>
<evidence type="ECO:0000313" key="5">
    <source>
        <dbReference type="EMBL" id="QGW29351.1"/>
    </source>
</evidence>
<dbReference type="SMART" id="SM00342">
    <property type="entry name" value="HTH_ARAC"/>
    <property type="match status" value="1"/>
</dbReference>
<evidence type="ECO:0000259" key="4">
    <source>
        <dbReference type="PROSITE" id="PS01124"/>
    </source>
</evidence>
<keyword evidence="2" id="KW-0238">DNA-binding</keyword>
<protein>
    <submittedName>
        <fullName evidence="5">Helix-turn-helix domain-containing protein</fullName>
    </submittedName>
</protein>
<dbReference type="GO" id="GO:0003700">
    <property type="term" value="F:DNA-binding transcription factor activity"/>
    <property type="evidence" value="ECO:0007669"/>
    <property type="project" value="InterPro"/>
</dbReference>
<dbReference type="KEGG" id="fls:GLV81_15625"/>
<dbReference type="PANTHER" id="PTHR47893">
    <property type="entry name" value="REGULATORY PROTEIN PCHR"/>
    <property type="match status" value="1"/>
</dbReference>
<keyword evidence="1" id="KW-0805">Transcription regulation</keyword>
<dbReference type="PROSITE" id="PS00041">
    <property type="entry name" value="HTH_ARAC_FAMILY_1"/>
    <property type="match status" value="1"/>
</dbReference>